<feature type="transmembrane region" description="Helical" evidence="2">
    <location>
        <begin position="6"/>
        <end position="25"/>
    </location>
</feature>
<sequence>MILFKYILALLLTIPMGALGLYLFNEYFDIINGKKQARQAAKARKEAERRKARERGFTIHIPDPVIDEAKDNTRR</sequence>
<evidence type="ECO:0000313" key="4">
    <source>
        <dbReference type="Proteomes" id="UP000526307"/>
    </source>
</evidence>
<evidence type="ECO:0000256" key="2">
    <source>
        <dbReference type="SAM" id="Phobius"/>
    </source>
</evidence>
<keyword evidence="2" id="KW-0812">Transmembrane</keyword>
<feature type="region of interest" description="Disordered" evidence="1">
    <location>
        <begin position="41"/>
        <end position="75"/>
    </location>
</feature>
<dbReference type="AlphaFoldDB" id="A0A7Y9B141"/>
<dbReference type="EMBL" id="JABXYR010000002">
    <property type="protein sequence ID" value="NWO23542.1"/>
    <property type="molecule type" value="Genomic_DNA"/>
</dbReference>
<keyword evidence="4" id="KW-1185">Reference proteome</keyword>
<accession>A0A7Y9B141</accession>
<dbReference type="RefSeq" id="WP_009643639.1">
    <property type="nucleotide sequence ID" value="NZ_CAJPUB010000003.1"/>
</dbReference>
<protein>
    <submittedName>
        <fullName evidence="3">Uncharacterized protein</fullName>
    </submittedName>
</protein>
<proteinExistence type="predicted"/>
<evidence type="ECO:0000256" key="1">
    <source>
        <dbReference type="SAM" id="MobiDB-lite"/>
    </source>
</evidence>
<feature type="compositionally biased region" description="Basic and acidic residues" evidence="1">
    <location>
        <begin position="43"/>
        <end position="57"/>
    </location>
</feature>
<name>A0A7Y9B141_9FIRM</name>
<comment type="caution">
    <text evidence="3">The sequence shown here is derived from an EMBL/GenBank/DDBJ whole genome shotgun (WGS) entry which is preliminary data.</text>
</comment>
<gene>
    <name evidence="3" type="ORF">HW270_05630</name>
</gene>
<reference evidence="3 4" key="1">
    <citation type="submission" date="2020-06" db="EMBL/GenBank/DDBJ databases">
        <title>Mogibacterium timidum strain W9173 genomic sequence.</title>
        <authorList>
            <person name="Wade W.G."/>
            <person name="Johnston C.D."/>
            <person name="Chen T."/>
            <person name="Dewhirst F.E."/>
        </authorList>
    </citation>
    <scope>NUCLEOTIDE SEQUENCE [LARGE SCALE GENOMIC DNA]</scope>
    <source>
        <strain evidence="3 4">W9173</strain>
    </source>
</reference>
<evidence type="ECO:0000313" key="3">
    <source>
        <dbReference type="EMBL" id="NWO23542.1"/>
    </source>
</evidence>
<dbReference type="Proteomes" id="UP000526307">
    <property type="component" value="Unassembled WGS sequence"/>
</dbReference>
<keyword evidence="2" id="KW-1133">Transmembrane helix</keyword>
<organism evidence="3 4">
    <name type="scientific">Mogibacterium timidum</name>
    <dbReference type="NCBI Taxonomy" id="35519"/>
    <lineage>
        <taxon>Bacteria</taxon>
        <taxon>Bacillati</taxon>
        <taxon>Bacillota</taxon>
        <taxon>Clostridia</taxon>
        <taxon>Peptostreptococcales</taxon>
        <taxon>Anaerovoracaceae</taxon>
        <taxon>Mogibacterium</taxon>
    </lineage>
</organism>
<keyword evidence="2" id="KW-0472">Membrane</keyword>